<evidence type="ECO:0000313" key="2">
    <source>
        <dbReference type="Proteomes" id="UP000828390"/>
    </source>
</evidence>
<protein>
    <submittedName>
        <fullName evidence="1">Uncharacterized protein</fullName>
    </submittedName>
</protein>
<comment type="caution">
    <text evidence="1">The sequence shown here is derived from an EMBL/GenBank/DDBJ whole genome shotgun (WGS) entry which is preliminary data.</text>
</comment>
<proteinExistence type="predicted"/>
<keyword evidence="2" id="KW-1185">Reference proteome</keyword>
<reference evidence="1" key="1">
    <citation type="journal article" date="2019" name="bioRxiv">
        <title>The Genome of the Zebra Mussel, Dreissena polymorpha: A Resource for Invasive Species Research.</title>
        <authorList>
            <person name="McCartney M.A."/>
            <person name="Auch B."/>
            <person name="Kono T."/>
            <person name="Mallez S."/>
            <person name="Zhang Y."/>
            <person name="Obille A."/>
            <person name="Becker A."/>
            <person name="Abrahante J.E."/>
            <person name="Garbe J."/>
            <person name="Badalamenti J.P."/>
            <person name="Herman A."/>
            <person name="Mangelson H."/>
            <person name="Liachko I."/>
            <person name="Sullivan S."/>
            <person name="Sone E.D."/>
            <person name="Koren S."/>
            <person name="Silverstein K.A.T."/>
            <person name="Beckman K.B."/>
            <person name="Gohl D.M."/>
        </authorList>
    </citation>
    <scope>NUCLEOTIDE SEQUENCE</scope>
    <source>
        <strain evidence="1">Duluth1</strain>
        <tissue evidence="1">Whole animal</tissue>
    </source>
</reference>
<name>A0A9D4R7Y0_DREPO</name>
<evidence type="ECO:0000313" key="1">
    <source>
        <dbReference type="EMBL" id="KAH3856560.1"/>
    </source>
</evidence>
<sequence>MFITLHMAATGLFKTGIESLGEVSATWASFRSLELLQCETRPLCLPPGMNMGRPYPG</sequence>
<dbReference type="AlphaFoldDB" id="A0A9D4R7Y0"/>
<dbReference type="Proteomes" id="UP000828390">
    <property type="component" value="Unassembled WGS sequence"/>
</dbReference>
<accession>A0A9D4R7Y0</accession>
<dbReference type="EMBL" id="JAIWYP010000003">
    <property type="protein sequence ID" value="KAH3856560.1"/>
    <property type="molecule type" value="Genomic_DNA"/>
</dbReference>
<organism evidence="1 2">
    <name type="scientific">Dreissena polymorpha</name>
    <name type="common">Zebra mussel</name>
    <name type="synonym">Mytilus polymorpha</name>
    <dbReference type="NCBI Taxonomy" id="45954"/>
    <lineage>
        <taxon>Eukaryota</taxon>
        <taxon>Metazoa</taxon>
        <taxon>Spiralia</taxon>
        <taxon>Lophotrochozoa</taxon>
        <taxon>Mollusca</taxon>
        <taxon>Bivalvia</taxon>
        <taxon>Autobranchia</taxon>
        <taxon>Heteroconchia</taxon>
        <taxon>Euheterodonta</taxon>
        <taxon>Imparidentia</taxon>
        <taxon>Neoheterodontei</taxon>
        <taxon>Myida</taxon>
        <taxon>Dreissenoidea</taxon>
        <taxon>Dreissenidae</taxon>
        <taxon>Dreissena</taxon>
    </lineage>
</organism>
<gene>
    <name evidence="1" type="ORF">DPMN_099151</name>
</gene>
<reference evidence="1" key="2">
    <citation type="submission" date="2020-11" db="EMBL/GenBank/DDBJ databases">
        <authorList>
            <person name="McCartney M.A."/>
            <person name="Auch B."/>
            <person name="Kono T."/>
            <person name="Mallez S."/>
            <person name="Becker A."/>
            <person name="Gohl D.M."/>
            <person name="Silverstein K.A.T."/>
            <person name="Koren S."/>
            <person name="Bechman K.B."/>
            <person name="Herman A."/>
            <person name="Abrahante J.E."/>
            <person name="Garbe J."/>
        </authorList>
    </citation>
    <scope>NUCLEOTIDE SEQUENCE</scope>
    <source>
        <strain evidence="1">Duluth1</strain>
        <tissue evidence="1">Whole animal</tissue>
    </source>
</reference>